<dbReference type="NCBIfam" id="TIGR00904">
    <property type="entry name" value="mreB"/>
    <property type="match status" value="1"/>
</dbReference>
<dbReference type="GO" id="GO:0005524">
    <property type="term" value="F:ATP binding"/>
    <property type="evidence" value="ECO:0007669"/>
    <property type="project" value="UniProtKB-KW"/>
</dbReference>
<organism evidence="8">
    <name type="scientific">Candidatus Berkiella cookevillensis</name>
    <dbReference type="NCBI Taxonomy" id="437022"/>
    <lineage>
        <taxon>Bacteria</taxon>
        <taxon>Pseudomonadati</taxon>
        <taxon>Pseudomonadota</taxon>
        <taxon>Gammaproteobacteria</taxon>
        <taxon>Candidatus Berkiellales</taxon>
        <taxon>Candidatus Berkiellaceae</taxon>
        <taxon>Candidatus Berkiella</taxon>
    </lineage>
</organism>
<reference evidence="8" key="1">
    <citation type="submission" date="2015-09" db="EMBL/GenBank/DDBJ databases">
        <title>Draft Genome Sequences of Two Novel Amoeba-resistant Intranuclear Bacteria, Candidatus Berkiella cookevillensis and Candidatus Berkiella aquae.</title>
        <authorList>
            <person name="Mehari Y.T."/>
            <person name="Arivett B.A."/>
            <person name="Farone A.L."/>
            <person name="Gunderson J.H."/>
            <person name="Farone M.B."/>
        </authorList>
    </citation>
    <scope>NUCLEOTIDE SEQUENCE [LARGE SCALE GENOMIC DNA]</scope>
    <source>
        <strain evidence="8">CC99</strain>
    </source>
</reference>
<comment type="caution">
    <text evidence="8">The sequence shown here is derived from an EMBL/GenBank/DDBJ whole genome shotgun (WGS) entry which is preliminary data.</text>
</comment>
<gene>
    <name evidence="7 8" type="primary">mreB</name>
    <name evidence="9" type="ORF">CC99x_008920</name>
    <name evidence="8" type="ORF">CC99x_01994</name>
</gene>
<keyword evidence="3 7" id="KW-0547">Nucleotide-binding</keyword>
<evidence type="ECO:0000313" key="10">
    <source>
        <dbReference type="Proteomes" id="UP000051494"/>
    </source>
</evidence>
<dbReference type="NCBIfam" id="NF010539">
    <property type="entry name" value="PRK13927.1"/>
    <property type="match status" value="1"/>
</dbReference>
<keyword evidence="10" id="KW-1185">Reference proteome</keyword>
<dbReference type="OrthoDB" id="9768127at2"/>
<feature type="binding site" evidence="7">
    <location>
        <begin position="217"/>
        <end position="220"/>
    </location>
    <ligand>
        <name>ATP</name>
        <dbReference type="ChEBI" id="CHEBI:30616"/>
    </ligand>
</feature>
<protein>
    <recommendedName>
        <fullName evidence="7">Cell shape-determining protein MreB</fullName>
    </recommendedName>
</protein>
<evidence type="ECO:0000256" key="6">
    <source>
        <dbReference type="ARBA" id="ARBA00023458"/>
    </source>
</evidence>
<dbReference type="InterPro" id="IPR043129">
    <property type="entry name" value="ATPase_NBD"/>
</dbReference>
<proteinExistence type="inferred from homology"/>
<evidence type="ECO:0000256" key="5">
    <source>
        <dbReference type="ARBA" id="ARBA00022960"/>
    </source>
</evidence>
<dbReference type="PROSITE" id="PS00329">
    <property type="entry name" value="HSP70_2"/>
    <property type="match status" value="1"/>
</dbReference>
<evidence type="ECO:0000256" key="2">
    <source>
        <dbReference type="ARBA" id="ARBA00022490"/>
    </source>
</evidence>
<comment type="similarity">
    <text evidence="6 7">Belongs to the FtsA/MreB family.</text>
</comment>
<dbReference type="CDD" id="cd10225">
    <property type="entry name" value="ASKHA_NBD_MreB-like"/>
    <property type="match status" value="1"/>
</dbReference>
<evidence type="ECO:0000313" key="8">
    <source>
        <dbReference type="EMBL" id="KRG17871.1"/>
    </source>
</evidence>
<dbReference type="GO" id="GO:0000902">
    <property type="term" value="P:cell morphogenesis"/>
    <property type="evidence" value="ECO:0007669"/>
    <property type="project" value="InterPro"/>
</dbReference>
<dbReference type="PANTHER" id="PTHR42749">
    <property type="entry name" value="CELL SHAPE-DETERMINING PROTEIN MREB"/>
    <property type="match status" value="1"/>
</dbReference>
<dbReference type="RefSeq" id="WP_057625100.1">
    <property type="nucleotide sequence ID" value="NZ_LKHV02000001.1"/>
</dbReference>
<evidence type="ECO:0000256" key="7">
    <source>
        <dbReference type="HAMAP-Rule" id="MF_02207"/>
    </source>
</evidence>
<comment type="caution">
    <text evidence="7">Lacks conserved residue(s) required for the propagation of feature annotation.</text>
</comment>
<dbReference type="InterPro" id="IPR004753">
    <property type="entry name" value="MreB"/>
</dbReference>
<dbReference type="PATRIC" id="fig|1590042.3.peg.2036"/>
<dbReference type="SUPFAM" id="SSF53067">
    <property type="entry name" value="Actin-like ATPase domain"/>
    <property type="match status" value="2"/>
</dbReference>
<reference evidence="9" key="3">
    <citation type="submission" date="2021-06" db="EMBL/GenBank/DDBJ databases">
        <title>Genomic Description and Analysis of Intracellular Bacteria, Candidatus Berkiella cookevillensis and Candidatus Berkiella aquae.</title>
        <authorList>
            <person name="Kidane D.T."/>
            <person name="Mehari Y.T."/>
            <person name="Rice F.C."/>
            <person name="Arivett B.A."/>
            <person name="Farone A.L."/>
            <person name="Berk S.G."/>
            <person name="Farone M.B."/>
        </authorList>
    </citation>
    <scope>NUCLEOTIDE SEQUENCE</scope>
    <source>
        <strain evidence="9">CC99</strain>
    </source>
</reference>
<dbReference type="EMBL" id="LKHV01000011">
    <property type="protein sequence ID" value="KRG17871.1"/>
    <property type="molecule type" value="Genomic_DNA"/>
</dbReference>
<dbReference type="PANTHER" id="PTHR42749:SF1">
    <property type="entry name" value="CELL SHAPE-DETERMINING PROTEIN MREB"/>
    <property type="match status" value="1"/>
</dbReference>
<feature type="binding site" evidence="7">
    <location>
        <begin position="297"/>
        <end position="300"/>
    </location>
    <ligand>
        <name>ATP</name>
        <dbReference type="ChEBI" id="CHEBI:30616"/>
    </ligand>
</feature>
<comment type="subunit">
    <text evidence="7">Forms polymers.</text>
</comment>
<dbReference type="Proteomes" id="UP000051494">
    <property type="component" value="Unassembled WGS sequence"/>
</dbReference>
<dbReference type="EMBL" id="LKHV02000001">
    <property type="protein sequence ID" value="MCS5709023.1"/>
    <property type="molecule type" value="Genomic_DNA"/>
</dbReference>
<comment type="function">
    <text evidence="7">Forms membrane-associated dynamic filaments that are essential for cell shape determination. Acts by regulating cell wall synthesis and cell elongation, and thus cell shape. A feedback loop between cell geometry and MreB localization may maintain elongated cell shape by targeting cell wall growth to regions of negative cell wall curvature.</text>
</comment>
<keyword evidence="5 7" id="KW-0133">Cell shape</keyword>
<dbReference type="PRINTS" id="PR01652">
    <property type="entry name" value="SHAPEPROTEIN"/>
</dbReference>
<dbReference type="InterPro" id="IPR056546">
    <property type="entry name" value="MreB_MamK-like"/>
</dbReference>
<evidence type="ECO:0000256" key="4">
    <source>
        <dbReference type="ARBA" id="ARBA00022840"/>
    </source>
</evidence>
<evidence type="ECO:0000256" key="1">
    <source>
        <dbReference type="ARBA" id="ARBA00007381"/>
    </source>
</evidence>
<dbReference type="InterPro" id="IPR018181">
    <property type="entry name" value="Heat_shock_70_CS"/>
</dbReference>
<reference evidence="9" key="2">
    <citation type="journal article" date="2016" name="Genome Announc.">
        <title>Draft Genome Sequences of Two Novel Amoeba-Resistant Intranuclear Bacteria, 'Candidatus Berkiella cookevillensis' and 'Candidatus Berkiella aquae'.</title>
        <authorList>
            <person name="Mehari Y.T."/>
            <person name="Arivett B.A."/>
            <person name="Farone A.L."/>
            <person name="Gunderson J.H."/>
            <person name="Farone M.B."/>
        </authorList>
    </citation>
    <scope>NUCLEOTIDE SEQUENCE</scope>
    <source>
        <strain evidence="9">CC99</strain>
    </source>
</reference>
<dbReference type="GO" id="GO:0005737">
    <property type="term" value="C:cytoplasm"/>
    <property type="evidence" value="ECO:0007669"/>
    <property type="project" value="UniProtKB-SubCell"/>
</dbReference>
<dbReference type="AlphaFoldDB" id="A0A0Q9YB00"/>
<sequence>MIKALRGWFANDISIDLGCANTLIYVCGQGIVLNEPSIVAIRYTEDNSAYDIVAVGDDAKKMLGRTPENMETVRPFYNGRIVDWPLAEKMLKHFLEKMINAAWIKPRSRIVVCVPGDTSAEERRTIKDTIKSVTRVKEVYLVEAPIAAAMGAGLPIHEATASMLIDIGGSTTDITVMSLNGIVLSTSLKVGSDHFHYSIIDYFKRNYQCLVGEATAEQIKIEMGTAFPLEEVTELSVRGRHMGHGIPVSFVVNSNEIIEALEPVLSLIIHGIHSVLEKTPPELAADISKVGMDLVGGGSLLRNIDLYIKEELGISAKLAKDPLTCVARGAAMILEKSLQKSKKVSVATQEQVENA</sequence>
<evidence type="ECO:0000313" key="9">
    <source>
        <dbReference type="EMBL" id="MCS5709023.1"/>
    </source>
</evidence>
<keyword evidence="4 7" id="KW-0067">ATP-binding</keyword>
<dbReference type="Pfam" id="PF06723">
    <property type="entry name" value="MreB_Mbl"/>
    <property type="match status" value="1"/>
</dbReference>
<dbReference type="GO" id="GO:0008360">
    <property type="term" value="P:regulation of cell shape"/>
    <property type="evidence" value="ECO:0007669"/>
    <property type="project" value="UniProtKB-UniRule"/>
</dbReference>
<dbReference type="HAMAP" id="MF_02207">
    <property type="entry name" value="MreB"/>
    <property type="match status" value="1"/>
</dbReference>
<comment type="subcellular location">
    <subcellularLocation>
        <location evidence="7">Cytoplasm</location>
    </subcellularLocation>
    <text evidence="7">Membrane-associated.</text>
</comment>
<dbReference type="Gene3D" id="3.30.420.40">
    <property type="match status" value="2"/>
</dbReference>
<name>A0A0Q9YB00_9GAMM</name>
<accession>A0A0Q9YB00</accession>
<comment type="similarity">
    <text evidence="1">Belongs to the heat shock protein 70 family.</text>
</comment>
<evidence type="ECO:0000256" key="3">
    <source>
        <dbReference type="ARBA" id="ARBA00022741"/>
    </source>
</evidence>
<dbReference type="STRING" id="437022.CC99x_01994"/>
<keyword evidence="2 7" id="KW-0963">Cytoplasm</keyword>